<evidence type="ECO:0000256" key="1">
    <source>
        <dbReference type="ARBA" id="ARBA00004141"/>
    </source>
</evidence>
<evidence type="ECO:0000256" key="4">
    <source>
        <dbReference type="ARBA" id="ARBA00023136"/>
    </source>
</evidence>
<name>A0A7Y9DPT2_9ACTN</name>
<dbReference type="PANTHER" id="PTHR36974">
    <property type="entry name" value="MEMBRANE PROTEIN-RELATED"/>
    <property type="match status" value="1"/>
</dbReference>
<keyword evidence="4" id="KW-0472">Membrane</keyword>
<dbReference type="EMBL" id="JACCBB010000001">
    <property type="protein sequence ID" value="NYD24544.1"/>
    <property type="molecule type" value="Genomic_DNA"/>
</dbReference>
<dbReference type="InterPro" id="IPR032808">
    <property type="entry name" value="DoxX"/>
</dbReference>
<keyword evidence="6" id="KW-1185">Reference proteome</keyword>
<protein>
    <submittedName>
        <fullName evidence="5">Putative membrane protein</fullName>
    </submittedName>
</protein>
<evidence type="ECO:0000256" key="2">
    <source>
        <dbReference type="ARBA" id="ARBA00022692"/>
    </source>
</evidence>
<evidence type="ECO:0000256" key="3">
    <source>
        <dbReference type="ARBA" id="ARBA00022989"/>
    </source>
</evidence>
<accession>A0A7Y9DPT2</accession>
<evidence type="ECO:0000313" key="6">
    <source>
        <dbReference type="Proteomes" id="UP000521922"/>
    </source>
</evidence>
<dbReference type="AlphaFoldDB" id="A0A7Y9DPT2"/>
<dbReference type="Proteomes" id="UP000521922">
    <property type="component" value="Unassembled WGS sequence"/>
</dbReference>
<comment type="subcellular location">
    <subcellularLocation>
        <location evidence="1">Membrane</location>
        <topology evidence="1">Multi-pass membrane protein</topology>
    </subcellularLocation>
</comment>
<sequence>MISSGRLRRAAPAALFGVAGVAHLLRPEGFDAIVPRVLPGRPRWWTTGSGWAELALAAGLALPATRRPASRAGVVLLLAVWPANAQMALDAWRSGSVARRAVTTARLPLQVPLIRLVAAAGR</sequence>
<organism evidence="5 6">
    <name type="scientific">Kineococcus aurantiacus</name>
    <dbReference type="NCBI Taxonomy" id="37633"/>
    <lineage>
        <taxon>Bacteria</taxon>
        <taxon>Bacillati</taxon>
        <taxon>Actinomycetota</taxon>
        <taxon>Actinomycetes</taxon>
        <taxon>Kineosporiales</taxon>
        <taxon>Kineosporiaceae</taxon>
        <taxon>Kineococcus</taxon>
    </lineage>
</organism>
<dbReference type="Pfam" id="PF13564">
    <property type="entry name" value="DoxX_2"/>
    <property type="match status" value="1"/>
</dbReference>
<proteinExistence type="predicted"/>
<comment type="caution">
    <text evidence="5">The sequence shown here is derived from an EMBL/GenBank/DDBJ whole genome shotgun (WGS) entry which is preliminary data.</text>
</comment>
<keyword evidence="2" id="KW-0812">Transmembrane</keyword>
<dbReference type="PANTHER" id="PTHR36974:SF1">
    <property type="entry name" value="DOXX FAMILY MEMBRANE PROTEIN"/>
    <property type="match status" value="1"/>
</dbReference>
<keyword evidence="3" id="KW-1133">Transmembrane helix</keyword>
<evidence type="ECO:0000313" key="5">
    <source>
        <dbReference type="EMBL" id="NYD24544.1"/>
    </source>
</evidence>
<dbReference type="GO" id="GO:0016020">
    <property type="term" value="C:membrane"/>
    <property type="evidence" value="ECO:0007669"/>
    <property type="project" value="UniProtKB-SubCell"/>
</dbReference>
<gene>
    <name evidence="5" type="ORF">BJ968_004084</name>
</gene>
<reference evidence="5 6" key="1">
    <citation type="submission" date="2020-07" db="EMBL/GenBank/DDBJ databases">
        <title>Sequencing the genomes of 1000 actinobacteria strains.</title>
        <authorList>
            <person name="Klenk H.-P."/>
        </authorList>
    </citation>
    <scope>NUCLEOTIDE SEQUENCE [LARGE SCALE GENOMIC DNA]</scope>
    <source>
        <strain evidence="5 6">DSM 7487</strain>
    </source>
</reference>